<protein>
    <submittedName>
        <fullName evidence="2">Uncharacterized protein</fullName>
    </submittedName>
</protein>
<name>A0ABR1INC0_9AGAR</name>
<dbReference type="EMBL" id="JBANRG010000088">
    <property type="protein sequence ID" value="KAK7437101.1"/>
    <property type="molecule type" value="Genomic_DNA"/>
</dbReference>
<sequence>MDQITETLSTVRDDTSLNSAVRLAAVRGIIMTNKYYSKTDFSDVYRVAMIMHPEHKTSYFRKQDWPEQWITQAVDIARDIWRSQYKPSTPCAEKSSNGSKKKVNPYEKKDQEKKNDDAFEEYISSPPLTDMPDPFVYWEGKKSKCPELAQMGFDYNSKRCQIHRSATRQVSRGLMMGLISGVMPRLRRDQDNGCLHKPAFACSSRWQSRRTDEYYYSTYIIYRPLPLYFNDPTD</sequence>
<evidence type="ECO:0000313" key="3">
    <source>
        <dbReference type="Proteomes" id="UP001498398"/>
    </source>
</evidence>
<proteinExistence type="predicted"/>
<gene>
    <name evidence="2" type="ORF">VKT23_018727</name>
</gene>
<feature type="compositionally biased region" description="Basic and acidic residues" evidence="1">
    <location>
        <begin position="104"/>
        <end position="116"/>
    </location>
</feature>
<dbReference type="SUPFAM" id="SSF53098">
    <property type="entry name" value="Ribonuclease H-like"/>
    <property type="match status" value="1"/>
</dbReference>
<dbReference type="InterPro" id="IPR012337">
    <property type="entry name" value="RNaseH-like_sf"/>
</dbReference>
<dbReference type="Proteomes" id="UP001498398">
    <property type="component" value="Unassembled WGS sequence"/>
</dbReference>
<accession>A0ABR1INC0</accession>
<reference evidence="2 3" key="1">
    <citation type="submission" date="2024-01" db="EMBL/GenBank/DDBJ databases">
        <title>A draft genome for the cacao thread blight pathogen Marasmiellus scandens.</title>
        <authorList>
            <person name="Baruah I.K."/>
            <person name="Leung J."/>
            <person name="Bukari Y."/>
            <person name="Amoako-Attah I."/>
            <person name="Meinhardt L.W."/>
            <person name="Bailey B.A."/>
            <person name="Cohen S.P."/>
        </authorList>
    </citation>
    <scope>NUCLEOTIDE SEQUENCE [LARGE SCALE GENOMIC DNA]</scope>
    <source>
        <strain evidence="2 3">GH-19</strain>
    </source>
</reference>
<comment type="caution">
    <text evidence="2">The sequence shown here is derived from an EMBL/GenBank/DDBJ whole genome shotgun (WGS) entry which is preliminary data.</text>
</comment>
<feature type="region of interest" description="Disordered" evidence="1">
    <location>
        <begin position="87"/>
        <end position="116"/>
    </location>
</feature>
<organism evidence="2 3">
    <name type="scientific">Marasmiellus scandens</name>
    <dbReference type="NCBI Taxonomy" id="2682957"/>
    <lineage>
        <taxon>Eukaryota</taxon>
        <taxon>Fungi</taxon>
        <taxon>Dikarya</taxon>
        <taxon>Basidiomycota</taxon>
        <taxon>Agaricomycotina</taxon>
        <taxon>Agaricomycetes</taxon>
        <taxon>Agaricomycetidae</taxon>
        <taxon>Agaricales</taxon>
        <taxon>Marasmiineae</taxon>
        <taxon>Omphalotaceae</taxon>
        <taxon>Marasmiellus</taxon>
    </lineage>
</organism>
<evidence type="ECO:0000256" key="1">
    <source>
        <dbReference type="SAM" id="MobiDB-lite"/>
    </source>
</evidence>
<evidence type="ECO:0000313" key="2">
    <source>
        <dbReference type="EMBL" id="KAK7437101.1"/>
    </source>
</evidence>
<keyword evidence="3" id="KW-1185">Reference proteome</keyword>